<dbReference type="Pfam" id="PF13041">
    <property type="entry name" value="PPR_2"/>
    <property type="match status" value="2"/>
</dbReference>
<dbReference type="Pfam" id="PF01535">
    <property type="entry name" value="PPR"/>
    <property type="match status" value="1"/>
</dbReference>
<sequence length="555" mass="63825">MWPCRARSLQYAEAFIKSSWSPWLLLSYSCYSDAPHENLKTTPLQERKMIDGFRLHVKGGVGGNCTQTIGDHLIMENLESNGVEESNCLSLRIERLQRGESVGFVFQRWMGEGFPIHRGDIFHAINRLRKLKFNKRALEVMEWVIRERPYRPNELDYSYLLEFTTKLHGICQGEKVFTHVPLEFQKELLYNNLVIACLDKGVIRLSLEYMKKMRELGHPISHLVFNRLIILHSAPRRRKSISKILMQMKADKVSPHVSTYNILLKIEANEHNIQGLAKVFSDMKRANVEPNEVTYCILATAYGVARLYTVSEAYVEAVESSMTGNNWSTLDVLIILYGYLGKLKDLERIWGAVLELPHVRSKSFLLAIEAFGRIGQLNRVDEIWAEMKSKKTLKSTEQFNSMISVYCKHGITHKVSVLFREMNSNGCKPNAITYRNLALCCLKAGLLKETLKTLHLGTEQTTTNRVKKSTPWLETTLSMVEIFAEMGDVENAEKLFEDLKEANYTRYTFVYNTLIKAYVKAKVYSPNLLRRMILGGARPDAETYSLMKLVEHSRT</sequence>
<keyword evidence="5" id="KW-1185">Reference proteome</keyword>
<comment type="similarity">
    <text evidence="1">Belongs to the PPR family. P subfamily.</text>
</comment>
<reference evidence="4" key="1">
    <citation type="submission" date="2023-05" db="EMBL/GenBank/DDBJ databases">
        <title>Nepenthes gracilis genome sequencing.</title>
        <authorList>
            <person name="Fukushima K."/>
        </authorList>
    </citation>
    <scope>NUCLEOTIDE SEQUENCE</scope>
    <source>
        <strain evidence="4">SING2019-196</strain>
    </source>
</reference>
<evidence type="ECO:0000313" key="5">
    <source>
        <dbReference type="Proteomes" id="UP001279734"/>
    </source>
</evidence>
<dbReference type="Proteomes" id="UP001279734">
    <property type="component" value="Unassembled WGS sequence"/>
</dbReference>
<dbReference type="PROSITE" id="PS51375">
    <property type="entry name" value="PPR"/>
    <property type="match status" value="1"/>
</dbReference>
<evidence type="ECO:0000256" key="3">
    <source>
        <dbReference type="PROSITE-ProRule" id="PRU00708"/>
    </source>
</evidence>
<comment type="caution">
    <text evidence="4">The sequence shown here is derived from an EMBL/GenBank/DDBJ whole genome shotgun (WGS) entry which is preliminary data.</text>
</comment>
<dbReference type="PROSITE" id="PS51257">
    <property type="entry name" value="PROKAR_LIPOPROTEIN"/>
    <property type="match status" value="1"/>
</dbReference>
<dbReference type="PANTHER" id="PTHR45717:SF11">
    <property type="entry name" value="PENTACOTRIPEPTIDE-REPEAT REGION OF PRORP DOMAIN-CONTAINING PROTEIN"/>
    <property type="match status" value="1"/>
</dbReference>
<keyword evidence="2" id="KW-0677">Repeat</keyword>
<dbReference type="FunFam" id="1.25.40.10:FF:000799">
    <property type="entry name" value="Pentatricopeptide repeat-containing protein At1g07590, mitochondrial"/>
    <property type="match status" value="1"/>
</dbReference>
<organism evidence="4 5">
    <name type="scientific">Nepenthes gracilis</name>
    <name type="common">Slender pitcher plant</name>
    <dbReference type="NCBI Taxonomy" id="150966"/>
    <lineage>
        <taxon>Eukaryota</taxon>
        <taxon>Viridiplantae</taxon>
        <taxon>Streptophyta</taxon>
        <taxon>Embryophyta</taxon>
        <taxon>Tracheophyta</taxon>
        <taxon>Spermatophyta</taxon>
        <taxon>Magnoliopsida</taxon>
        <taxon>eudicotyledons</taxon>
        <taxon>Gunneridae</taxon>
        <taxon>Pentapetalae</taxon>
        <taxon>Caryophyllales</taxon>
        <taxon>Nepenthaceae</taxon>
        <taxon>Nepenthes</taxon>
    </lineage>
</organism>
<proteinExistence type="inferred from homology"/>
<dbReference type="GO" id="GO:0003729">
    <property type="term" value="F:mRNA binding"/>
    <property type="evidence" value="ECO:0007669"/>
    <property type="project" value="UniProtKB-ARBA"/>
</dbReference>
<dbReference type="InterPro" id="IPR002885">
    <property type="entry name" value="PPR_rpt"/>
</dbReference>
<dbReference type="NCBIfam" id="TIGR00756">
    <property type="entry name" value="PPR"/>
    <property type="match status" value="1"/>
</dbReference>
<dbReference type="GO" id="GO:0005739">
    <property type="term" value="C:mitochondrion"/>
    <property type="evidence" value="ECO:0007669"/>
    <property type="project" value="TreeGrafter"/>
</dbReference>
<protein>
    <recommendedName>
        <fullName evidence="6">Pentatricopeptide repeat-containing protein</fullName>
    </recommendedName>
</protein>
<name>A0AAD3XQ39_NEPGR</name>
<dbReference type="InterPro" id="IPR011990">
    <property type="entry name" value="TPR-like_helical_dom_sf"/>
</dbReference>
<dbReference type="AlphaFoldDB" id="A0AAD3XQ39"/>
<evidence type="ECO:0000256" key="2">
    <source>
        <dbReference type="ARBA" id="ARBA00022737"/>
    </source>
</evidence>
<gene>
    <name evidence="4" type="ORF">Nepgr_014126</name>
</gene>
<dbReference type="PANTHER" id="PTHR45717">
    <property type="entry name" value="OS12G0527900 PROTEIN"/>
    <property type="match status" value="1"/>
</dbReference>
<evidence type="ECO:0008006" key="6">
    <source>
        <dbReference type="Google" id="ProtNLM"/>
    </source>
</evidence>
<evidence type="ECO:0000256" key="1">
    <source>
        <dbReference type="ARBA" id="ARBA00007626"/>
    </source>
</evidence>
<feature type="repeat" description="PPR" evidence="3">
    <location>
        <begin position="395"/>
        <end position="429"/>
    </location>
</feature>
<evidence type="ECO:0000313" key="4">
    <source>
        <dbReference type="EMBL" id="GMH12285.1"/>
    </source>
</evidence>
<dbReference type="FunFam" id="1.25.40.10:FF:002174">
    <property type="entry name" value="Pentatricopeptide repeat-containing protein mitochondrial"/>
    <property type="match status" value="1"/>
</dbReference>
<accession>A0AAD3XQ39</accession>
<dbReference type="Gene3D" id="1.25.40.10">
    <property type="entry name" value="Tetratricopeptide repeat domain"/>
    <property type="match status" value="3"/>
</dbReference>
<dbReference type="EMBL" id="BSYO01000011">
    <property type="protein sequence ID" value="GMH12285.1"/>
    <property type="molecule type" value="Genomic_DNA"/>
</dbReference>